<keyword evidence="4" id="KW-1133">Transmembrane helix</keyword>
<feature type="compositionally biased region" description="Basic and acidic residues" evidence="3">
    <location>
        <begin position="668"/>
        <end position="684"/>
    </location>
</feature>
<dbReference type="GO" id="GO:0016020">
    <property type="term" value="C:membrane"/>
    <property type="evidence" value="ECO:0007669"/>
    <property type="project" value="InterPro"/>
</dbReference>
<dbReference type="PROSITE" id="PS50885">
    <property type="entry name" value="HAMP"/>
    <property type="match status" value="1"/>
</dbReference>
<accession>A0A2N7THX5</accession>
<evidence type="ECO:0000259" key="5">
    <source>
        <dbReference type="PROSITE" id="PS50885"/>
    </source>
</evidence>
<dbReference type="AlphaFoldDB" id="A0A2N7THX5"/>
<keyword evidence="7" id="KW-1185">Reference proteome</keyword>
<sequence>MAARWGLRGKSAATLLLACLLSLIPAALIGWQAIDDIRRHFANAYAENYTLLHMQKILAPVSRELALSRRLADSVVTRQWLEDEADPDKRARFFEEAEGFRHAFADRSYFVITDAGGDYYFSDADQPDQRQPRYRLDAEDPDDAWYFGTIASDEPYNLNVNIDRKLGVTKVWFNIVVRNGQGPLGLAGTGLDLSDFLDAFVRDEAPGLTPMIVDRQGALQAHPSQEHIAFSSGAGDGVIDEGQTIHALLGEAEQRQRLTDAMQASRRSPERVETLWATLEGRERLLSVGYIPEVDWHLITALDLGVAPILERRWLWSLFIALTLVLGILLVAFAYAIDRLILAPLNRLKLSAQAIADGHYDSRLPTSRNDEIGELSQAFSRMADQVERHTQELEGKVRERTRALEQANAEMAAAHQQIGDSLQYASIIQRAILPDRQLELHLEHAHGVLWKPRDTVGGDFYVFRATDRGYLMGVVDCAGHGVPGSLMTMLARAIIDHAILQVGPEDPAALLIETDRQSRDTLRPDQLPASIATNMDIGLVWVDLREQRLTFSGAKIGLYATDGATLERLPGHRQALGHRRPVTYQNQSAPLHLGWTYSLCTDGFLDQAGGDDGFGFGTRRFEAMLKAQARRPIDEQMAAFETELRAYQGSLPQRDDITLLGFRFTRDTDVRQRNREHDSHREPPTDSPAGTGRPQ</sequence>
<dbReference type="Pfam" id="PF00672">
    <property type="entry name" value="HAMP"/>
    <property type="match status" value="1"/>
</dbReference>
<dbReference type="InterPro" id="IPR036457">
    <property type="entry name" value="PPM-type-like_dom_sf"/>
</dbReference>
<dbReference type="NCBIfam" id="NF038263">
    <property type="entry name" value="prot_phos_SiaA"/>
    <property type="match status" value="1"/>
</dbReference>
<organism evidence="6 7">
    <name type="scientific">Halomonas heilongjiangensis</name>
    <dbReference type="NCBI Taxonomy" id="1387883"/>
    <lineage>
        <taxon>Bacteria</taxon>
        <taxon>Pseudomonadati</taxon>
        <taxon>Pseudomonadota</taxon>
        <taxon>Gammaproteobacteria</taxon>
        <taxon>Oceanospirillales</taxon>
        <taxon>Halomonadaceae</taxon>
        <taxon>Halomonas</taxon>
    </lineage>
</organism>
<feature type="transmembrane region" description="Helical" evidence="4">
    <location>
        <begin position="314"/>
        <end position="337"/>
    </location>
</feature>
<keyword evidence="6" id="KW-0418">Kinase</keyword>
<dbReference type="Pfam" id="PF07228">
    <property type="entry name" value="SpoIIE"/>
    <property type="match status" value="1"/>
</dbReference>
<dbReference type="SUPFAM" id="SSF158472">
    <property type="entry name" value="HAMP domain-like"/>
    <property type="match status" value="1"/>
</dbReference>
<feature type="region of interest" description="Disordered" evidence="3">
    <location>
        <begin position="668"/>
        <end position="695"/>
    </location>
</feature>
<dbReference type="CDD" id="cd06225">
    <property type="entry name" value="HAMP"/>
    <property type="match status" value="1"/>
</dbReference>
<reference evidence="6 7" key="1">
    <citation type="submission" date="2018-01" db="EMBL/GenBank/DDBJ databases">
        <title>Halomonas endophytica sp. nov., isolated from storage liquid in the stems of Populus euphratica.</title>
        <authorList>
            <person name="Chen C."/>
        </authorList>
    </citation>
    <scope>NUCLEOTIDE SEQUENCE [LARGE SCALE GENOMIC DNA]</scope>
    <source>
        <strain evidence="6 7">DSM 26881</strain>
    </source>
</reference>
<dbReference type="GO" id="GO:0016301">
    <property type="term" value="F:kinase activity"/>
    <property type="evidence" value="ECO:0007669"/>
    <property type="project" value="UniProtKB-KW"/>
</dbReference>
<keyword evidence="1" id="KW-0378">Hydrolase</keyword>
<keyword evidence="4" id="KW-0472">Membrane</keyword>
<dbReference type="InterPro" id="IPR003660">
    <property type="entry name" value="HAMP_dom"/>
</dbReference>
<keyword evidence="2" id="KW-0175">Coiled coil</keyword>
<evidence type="ECO:0000313" key="6">
    <source>
        <dbReference type="EMBL" id="PMR67785.1"/>
    </source>
</evidence>
<keyword evidence="6" id="KW-0808">Transferase</keyword>
<evidence type="ECO:0000256" key="4">
    <source>
        <dbReference type="SAM" id="Phobius"/>
    </source>
</evidence>
<dbReference type="GO" id="GO:0007165">
    <property type="term" value="P:signal transduction"/>
    <property type="evidence" value="ECO:0007669"/>
    <property type="project" value="InterPro"/>
</dbReference>
<comment type="caution">
    <text evidence="6">The sequence shown here is derived from an EMBL/GenBank/DDBJ whole genome shotgun (WGS) entry which is preliminary data.</text>
</comment>
<evidence type="ECO:0000313" key="7">
    <source>
        <dbReference type="Proteomes" id="UP000235346"/>
    </source>
</evidence>
<dbReference type="InterPro" id="IPR052016">
    <property type="entry name" value="Bact_Sigma-Reg"/>
</dbReference>
<dbReference type="SMART" id="SM00304">
    <property type="entry name" value="HAMP"/>
    <property type="match status" value="1"/>
</dbReference>
<evidence type="ECO:0000256" key="2">
    <source>
        <dbReference type="SAM" id="Coils"/>
    </source>
</evidence>
<dbReference type="GO" id="GO:0016791">
    <property type="term" value="F:phosphatase activity"/>
    <property type="evidence" value="ECO:0007669"/>
    <property type="project" value="TreeGrafter"/>
</dbReference>
<dbReference type="Gene3D" id="3.60.40.10">
    <property type="entry name" value="PPM-type phosphatase domain"/>
    <property type="match status" value="1"/>
</dbReference>
<dbReference type="EMBL" id="PNRE01000083">
    <property type="protein sequence ID" value="PMR67785.1"/>
    <property type="molecule type" value="Genomic_DNA"/>
</dbReference>
<dbReference type="Gene3D" id="6.10.340.10">
    <property type="match status" value="1"/>
</dbReference>
<protein>
    <submittedName>
        <fullName evidence="6">Histidine kinase</fullName>
    </submittedName>
</protein>
<dbReference type="InterPro" id="IPR001932">
    <property type="entry name" value="PPM-type_phosphatase-like_dom"/>
</dbReference>
<dbReference type="PANTHER" id="PTHR43156:SF9">
    <property type="entry name" value="HAMP DOMAIN-CONTAINING PROTEIN"/>
    <property type="match status" value="1"/>
</dbReference>
<feature type="domain" description="HAMP" evidence="5">
    <location>
        <begin position="339"/>
        <end position="391"/>
    </location>
</feature>
<dbReference type="SMART" id="SM00331">
    <property type="entry name" value="PP2C_SIG"/>
    <property type="match status" value="1"/>
</dbReference>
<keyword evidence="4" id="KW-0812">Transmembrane</keyword>
<dbReference type="RefSeq" id="WP_102629238.1">
    <property type="nucleotide sequence ID" value="NZ_PDOH01000049.1"/>
</dbReference>
<dbReference type="OrthoDB" id="5496380at2"/>
<name>A0A2N7THX5_9GAMM</name>
<evidence type="ECO:0000256" key="3">
    <source>
        <dbReference type="SAM" id="MobiDB-lite"/>
    </source>
</evidence>
<dbReference type="PANTHER" id="PTHR43156">
    <property type="entry name" value="STAGE II SPORULATION PROTEIN E-RELATED"/>
    <property type="match status" value="1"/>
</dbReference>
<feature type="coiled-coil region" evidence="2">
    <location>
        <begin position="390"/>
        <end position="417"/>
    </location>
</feature>
<dbReference type="Proteomes" id="UP000235346">
    <property type="component" value="Unassembled WGS sequence"/>
</dbReference>
<evidence type="ECO:0000256" key="1">
    <source>
        <dbReference type="ARBA" id="ARBA00022801"/>
    </source>
</evidence>
<gene>
    <name evidence="6" type="ORF">C1H66_17895</name>
</gene>
<proteinExistence type="predicted"/>